<dbReference type="PANTHER" id="PTHR46929:SF3">
    <property type="entry name" value="MYB_SANT-LIKE DOMAIN-CONTAINING PROTEIN"/>
    <property type="match status" value="1"/>
</dbReference>
<comment type="caution">
    <text evidence="3">The sequence shown here is derived from an EMBL/GenBank/DDBJ whole genome shotgun (WGS) entry which is preliminary data.</text>
</comment>
<evidence type="ECO:0000259" key="2">
    <source>
        <dbReference type="Pfam" id="PF12776"/>
    </source>
</evidence>
<dbReference type="Proteomes" id="UP000724874">
    <property type="component" value="Unassembled WGS sequence"/>
</dbReference>
<keyword evidence="4" id="KW-1185">Reference proteome</keyword>
<dbReference type="EMBL" id="JADNYJ010000061">
    <property type="protein sequence ID" value="KAF8895735.1"/>
    <property type="molecule type" value="Genomic_DNA"/>
</dbReference>
<dbReference type="PANTHER" id="PTHR46929">
    <property type="entry name" value="EXPRESSED PROTEIN"/>
    <property type="match status" value="1"/>
</dbReference>
<feature type="domain" description="Myb/SANT-like" evidence="2">
    <location>
        <begin position="11"/>
        <end position="93"/>
    </location>
</feature>
<evidence type="ECO:0000313" key="3">
    <source>
        <dbReference type="EMBL" id="KAF8895735.1"/>
    </source>
</evidence>
<dbReference type="Pfam" id="PF12776">
    <property type="entry name" value="Myb_DNA-bind_3"/>
    <property type="match status" value="1"/>
</dbReference>
<gene>
    <name evidence="3" type="ORF">CPB84DRAFT_1825800</name>
</gene>
<organism evidence="3 4">
    <name type="scientific">Gymnopilus junonius</name>
    <name type="common">Spectacular rustgill mushroom</name>
    <name type="synonym">Gymnopilus spectabilis subsp. junonius</name>
    <dbReference type="NCBI Taxonomy" id="109634"/>
    <lineage>
        <taxon>Eukaryota</taxon>
        <taxon>Fungi</taxon>
        <taxon>Dikarya</taxon>
        <taxon>Basidiomycota</taxon>
        <taxon>Agaricomycotina</taxon>
        <taxon>Agaricomycetes</taxon>
        <taxon>Agaricomycetidae</taxon>
        <taxon>Agaricales</taxon>
        <taxon>Agaricineae</taxon>
        <taxon>Hymenogastraceae</taxon>
        <taxon>Gymnopilus</taxon>
    </lineage>
</organism>
<name>A0A9P5NN78_GYMJU</name>
<reference evidence="3" key="1">
    <citation type="submission" date="2020-11" db="EMBL/GenBank/DDBJ databases">
        <authorList>
            <consortium name="DOE Joint Genome Institute"/>
            <person name="Ahrendt S."/>
            <person name="Riley R."/>
            <person name="Andreopoulos W."/>
            <person name="LaButti K."/>
            <person name="Pangilinan J."/>
            <person name="Ruiz-duenas F.J."/>
            <person name="Barrasa J.M."/>
            <person name="Sanchez-Garcia M."/>
            <person name="Camarero S."/>
            <person name="Miyauchi S."/>
            <person name="Serrano A."/>
            <person name="Linde D."/>
            <person name="Babiker R."/>
            <person name="Drula E."/>
            <person name="Ayuso-Fernandez I."/>
            <person name="Pacheco R."/>
            <person name="Padilla G."/>
            <person name="Ferreira P."/>
            <person name="Barriuso J."/>
            <person name="Kellner H."/>
            <person name="Castanera R."/>
            <person name="Alfaro M."/>
            <person name="Ramirez L."/>
            <person name="Pisabarro A.G."/>
            <person name="Kuo A."/>
            <person name="Tritt A."/>
            <person name="Lipzen A."/>
            <person name="He G."/>
            <person name="Yan M."/>
            <person name="Ng V."/>
            <person name="Cullen D."/>
            <person name="Martin F."/>
            <person name="Rosso M.-N."/>
            <person name="Henrissat B."/>
            <person name="Hibbett D."/>
            <person name="Martinez A.T."/>
            <person name="Grigoriev I.V."/>
        </authorList>
    </citation>
    <scope>NUCLEOTIDE SEQUENCE</scope>
    <source>
        <strain evidence="3">AH 44721</strain>
    </source>
</reference>
<accession>A0A9P5NN78</accession>
<dbReference type="AlphaFoldDB" id="A0A9P5NN78"/>
<evidence type="ECO:0000256" key="1">
    <source>
        <dbReference type="SAM" id="MobiDB-lite"/>
    </source>
</evidence>
<evidence type="ECO:0000313" key="4">
    <source>
        <dbReference type="Proteomes" id="UP000724874"/>
    </source>
</evidence>
<dbReference type="OrthoDB" id="3186724at2759"/>
<feature type="region of interest" description="Disordered" evidence="1">
    <location>
        <begin position="147"/>
        <end position="166"/>
    </location>
</feature>
<feature type="compositionally biased region" description="Polar residues" evidence="1">
    <location>
        <begin position="193"/>
        <end position="208"/>
    </location>
</feature>
<proteinExistence type="predicted"/>
<sequence length="332" mass="36616">MTQPPEAGKCQWTLADEKAFIDFLIQHASAAGDGANFKMVTFTAAAAVVNEKRSAGAPKTGKACQNKWSVLRMTFRAIQAIKAKSGWTWTNDKGANITPDMEPEWLNFLKAHPRARPFKSKGWVHLEKMTQVMPATVKGAHVFCPSQGTTGLHSPEDPFNSTPIDNLQEADAPVEDMEDEDEEEATQEAEEVSQPSNTPSTPPRASSNSRKRERASSETPAPLSKRTKLTAATAINGLTHSINRFGENICVAIGGGSEHSSPSRRKAAIRKVQTEDWLSWGDQLVMLGVFENNTKAADAYLSIDPKNSPFRHMWVKNRLEEVKEVKEAKKLF</sequence>
<feature type="compositionally biased region" description="Acidic residues" evidence="1">
    <location>
        <begin position="172"/>
        <end position="191"/>
    </location>
</feature>
<dbReference type="InterPro" id="IPR024752">
    <property type="entry name" value="Myb/SANT-like_dom"/>
</dbReference>
<protein>
    <recommendedName>
        <fullName evidence="2">Myb/SANT-like domain-containing protein</fullName>
    </recommendedName>
</protein>
<feature type="region of interest" description="Disordered" evidence="1">
    <location>
        <begin position="172"/>
        <end position="228"/>
    </location>
</feature>